<dbReference type="GO" id="GO:0007229">
    <property type="term" value="P:integrin-mediated signaling pathway"/>
    <property type="evidence" value="ECO:0007669"/>
    <property type="project" value="UniProtKB-KW"/>
</dbReference>
<dbReference type="EMBL" id="PGGH01001038">
    <property type="protein sequence ID" value="NIG57785.1"/>
    <property type="molecule type" value="Genomic_DNA"/>
</dbReference>
<keyword evidence="4" id="KW-0677">Repeat</keyword>
<dbReference type="InterPro" id="IPR028994">
    <property type="entry name" value="Integrin_alpha_N"/>
</dbReference>
<feature type="repeat" description="FG-GAP" evidence="10">
    <location>
        <begin position="279"/>
        <end position="340"/>
    </location>
</feature>
<evidence type="ECO:0000256" key="5">
    <source>
        <dbReference type="ARBA" id="ARBA00022889"/>
    </source>
</evidence>
<keyword evidence="14" id="KW-1185">Reference proteome</keyword>
<dbReference type="Pfam" id="PF08441">
    <property type="entry name" value="Integrin_A_Ig_1"/>
    <property type="match status" value="1"/>
</dbReference>
<feature type="repeat" description="FG-GAP" evidence="10">
    <location>
        <begin position="342"/>
        <end position="397"/>
    </location>
</feature>
<gene>
    <name evidence="13" type="ORF">BU61_39</name>
</gene>
<evidence type="ECO:0000256" key="9">
    <source>
        <dbReference type="ARBA" id="ARBA00023180"/>
    </source>
</evidence>
<feature type="domain" description="Integrin alpha first immunoglubulin-like" evidence="12">
    <location>
        <begin position="448"/>
        <end position="571"/>
    </location>
</feature>
<comment type="subcellular location">
    <subcellularLocation>
        <location evidence="1 11">Membrane</location>
        <topology evidence="1 11">Single-pass type I membrane protein</topology>
    </subcellularLocation>
</comment>
<comment type="similarity">
    <text evidence="2 11">Belongs to the integrin alpha chain family.</text>
</comment>
<feature type="repeat" description="FG-GAP" evidence="10">
    <location>
        <begin position="401"/>
        <end position="465"/>
    </location>
</feature>
<keyword evidence="7" id="KW-0472">Membrane</keyword>
<proteinExistence type="inferred from homology"/>
<dbReference type="SUPFAM" id="SSF69318">
    <property type="entry name" value="Integrin alpha N-terminal domain"/>
    <property type="match status" value="1"/>
</dbReference>
<keyword evidence="6 11" id="KW-0401">Integrin</keyword>
<evidence type="ECO:0000313" key="14">
    <source>
        <dbReference type="Proteomes" id="UP001165941"/>
    </source>
</evidence>
<comment type="caution">
    <text evidence="13">The sequence shown here is derived from an EMBL/GenBank/DDBJ whole genome shotgun (WGS) entry which is preliminary data.</text>
</comment>
<keyword evidence="3 11" id="KW-0732">Signal</keyword>
<dbReference type="SUPFAM" id="SSF69179">
    <property type="entry name" value="Integrin domains"/>
    <property type="match status" value="1"/>
</dbReference>
<dbReference type="PANTHER" id="PTHR23220:SF89">
    <property type="entry name" value="INTEGRIN ALPHA-3"/>
    <property type="match status" value="1"/>
</dbReference>
<dbReference type="Gene3D" id="2.60.40.1460">
    <property type="entry name" value="Integrin domains. Chain A, domain 2"/>
    <property type="match status" value="1"/>
</dbReference>
<evidence type="ECO:0000259" key="12">
    <source>
        <dbReference type="Pfam" id="PF08441"/>
    </source>
</evidence>
<name>A0ABX0RZE3_PONBL</name>
<dbReference type="SMART" id="SM00191">
    <property type="entry name" value="Int_alpha"/>
    <property type="match status" value="5"/>
</dbReference>
<feature type="signal peptide" evidence="11">
    <location>
        <begin position="1"/>
        <end position="18"/>
    </location>
</feature>
<evidence type="ECO:0000256" key="1">
    <source>
        <dbReference type="ARBA" id="ARBA00004479"/>
    </source>
</evidence>
<keyword evidence="5 11" id="KW-0130">Cell adhesion</keyword>
<dbReference type="Proteomes" id="UP001165941">
    <property type="component" value="Unassembled WGS sequence"/>
</dbReference>
<dbReference type="InterPro" id="IPR032695">
    <property type="entry name" value="Integrin_dom_sf"/>
</dbReference>
<dbReference type="InterPro" id="IPR013519">
    <property type="entry name" value="Int_alpha_beta-p"/>
</dbReference>
<dbReference type="Pfam" id="PF01839">
    <property type="entry name" value="FG-GAP"/>
    <property type="match status" value="2"/>
</dbReference>
<evidence type="ECO:0000256" key="7">
    <source>
        <dbReference type="ARBA" id="ARBA00023136"/>
    </source>
</evidence>
<evidence type="ECO:0000256" key="2">
    <source>
        <dbReference type="ARBA" id="ARBA00008054"/>
    </source>
</evidence>
<evidence type="ECO:0000313" key="13">
    <source>
        <dbReference type="EMBL" id="NIG57785.1"/>
    </source>
</evidence>
<keyword evidence="9" id="KW-0325">Glycoprotein</keyword>
<evidence type="ECO:0000256" key="6">
    <source>
        <dbReference type="ARBA" id="ARBA00023037"/>
    </source>
</evidence>
<evidence type="ECO:0000256" key="11">
    <source>
        <dbReference type="RuleBase" id="RU003762"/>
    </source>
</evidence>
<dbReference type="PANTHER" id="PTHR23220">
    <property type="entry name" value="INTEGRIN ALPHA"/>
    <property type="match status" value="1"/>
</dbReference>
<accession>A0ABX0RZE3</accession>
<dbReference type="PRINTS" id="PR01185">
    <property type="entry name" value="INTEGRINA"/>
</dbReference>
<reference evidence="13" key="1">
    <citation type="submission" date="2018-05" db="EMBL/GenBank/DDBJ databases">
        <authorList>
            <person name="Pedro S.L.S."/>
            <person name="Freitas R.C."/>
            <person name="Barreto A.S."/>
            <person name="Lima A.O.S."/>
        </authorList>
    </citation>
    <scope>NUCLEOTIDE SEQUENCE</scope>
    <source>
        <strain evidence="13">BP203</strain>
        <tissue evidence="13">Muscle</tissue>
    </source>
</reference>
<feature type="repeat" description="FG-GAP" evidence="10">
    <location>
        <begin position="24"/>
        <end position="89"/>
    </location>
</feature>
<evidence type="ECO:0000256" key="3">
    <source>
        <dbReference type="ARBA" id="ARBA00022729"/>
    </source>
</evidence>
<sequence>MFCAFALMVAASDRVASAFNLDTRFLVVKEAGNPGSLFGYSVALHRQTERQQRYLLLAGAPRDLAVPDGYTNQTGAVYLCPLTAHKNDCERMDIAEKSDPDHHIIEDMWLGVTVASQGPAGRVLVCAHRYTQVLWSGSEDQRRMVGKCYVRGNDLELDPSDDWQTYHNEMCNSNTDYLETGMCQLGASGGFTQNTVYFGAPGAYNWKGNSYIIQRKDWDLSEYSYKDPADQGNLYIGYTMQVGSAILHPTNTTIVTGAPRHQHVGAVFLLSQEAGGDLRRRQVLEGRQVGAYFGSAIALADLNNDGWQDLLVGAPYYFKRKEEVGGAIYVFMNQAGTSFPAHPSLLLHGPSRSAFGFSVASIGDINQDGFQDIAVGAPFEGLGKVYIYHGSSRGLLRQPQQVIHGEKLGLPGLATFGYSLSGQMDVDENFYPDLLVGSLSDHIVLLRVQVELCFAYNQSAGDPNYRRNITLAYTLEADRDRRPPRLRFARSQSAIFHGFFSMPEMRCQTLELLLMDNVRDKLRPIIISMNYSLPLRMPERPRLGLRSLDAYPVLNQAQALENHTEVQFQKECGPDNKCDSNLQMQAAFVSELGQRLSRCARTAGIGQGWGGLHWLWGIEGRGPIGLEEGRELVRSEGRRLRERRIGEEGP</sequence>
<evidence type="ECO:0000256" key="10">
    <source>
        <dbReference type="PROSITE-ProRule" id="PRU00803"/>
    </source>
</evidence>
<protein>
    <submittedName>
        <fullName evidence="13">Integrin alpha-3 isoform X2</fullName>
    </submittedName>
</protein>
<dbReference type="PROSITE" id="PS51470">
    <property type="entry name" value="FG_GAP"/>
    <property type="match status" value="4"/>
</dbReference>
<evidence type="ECO:0000256" key="4">
    <source>
        <dbReference type="ARBA" id="ARBA00022737"/>
    </source>
</evidence>
<dbReference type="InterPro" id="IPR013517">
    <property type="entry name" value="FG-GAP"/>
</dbReference>
<dbReference type="InterPro" id="IPR013649">
    <property type="entry name" value="Integrin_alpha_Ig-like_1"/>
</dbReference>
<evidence type="ECO:0000256" key="8">
    <source>
        <dbReference type="ARBA" id="ARBA00023170"/>
    </source>
</evidence>
<dbReference type="InterPro" id="IPR000413">
    <property type="entry name" value="Integrin_alpha"/>
</dbReference>
<keyword evidence="8 11" id="KW-0675">Receptor</keyword>
<dbReference type="Gene3D" id="2.130.10.130">
    <property type="entry name" value="Integrin alpha, N-terminal"/>
    <property type="match status" value="1"/>
</dbReference>
<feature type="chain" id="PRO_5045014199" evidence="11">
    <location>
        <begin position="19"/>
        <end position="650"/>
    </location>
</feature>
<organism evidence="13 14">
    <name type="scientific">Pontoporia blainvillei</name>
    <name type="common">Franciscana</name>
    <name type="synonym">Delphinus blainvillei</name>
    <dbReference type="NCBI Taxonomy" id="48723"/>
    <lineage>
        <taxon>Eukaryota</taxon>
        <taxon>Metazoa</taxon>
        <taxon>Chordata</taxon>
        <taxon>Craniata</taxon>
        <taxon>Vertebrata</taxon>
        <taxon>Euteleostomi</taxon>
        <taxon>Mammalia</taxon>
        <taxon>Eutheria</taxon>
        <taxon>Laurasiatheria</taxon>
        <taxon>Artiodactyla</taxon>
        <taxon>Whippomorpha</taxon>
        <taxon>Cetacea</taxon>
        <taxon>Odontoceti</taxon>
        <taxon>Pontoporiidae</taxon>
        <taxon>Pontoporia</taxon>
    </lineage>
</organism>